<proteinExistence type="predicted"/>
<keyword evidence="2" id="KW-1185">Reference proteome</keyword>
<evidence type="ECO:0000313" key="1">
    <source>
        <dbReference type="EMBL" id="KAJ7416107.1"/>
    </source>
</evidence>
<protein>
    <submittedName>
        <fullName evidence="1">Uncharacterized protein</fullName>
    </submittedName>
</protein>
<accession>A0ABQ9DCM8</accession>
<organism evidence="1 2">
    <name type="scientific">Willisornis vidua</name>
    <name type="common">Xingu scale-backed antbird</name>
    <dbReference type="NCBI Taxonomy" id="1566151"/>
    <lineage>
        <taxon>Eukaryota</taxon>
        <taxon>Metazoa</taxon>
        <taxon>Chordata</taxon>
        <taxon>Craniata</taxon>
        <taxon>Vertebrata</taxon>
        <taxon>Euteleostomi</taxon>
        <taxon>Archelosauria</taxon>
        <taxon>Archosauria</taxon>
        <taxon>Dinosauria</taxon>
        <taxon>Saurischia</taxon>
        <taxon>Theropoda</taxon>
        <taxon>Coelurosauria</taxon>
        <taxon>Aves</taxon>
        <taxon>Neognathae</taxon>
        <taxon>Neoaves</taxon>
        <taxon>Telluraves</taxon>
        <taxon>Australaves</taxon>
        <taxon>Passeriformes</taxon>
        <taxon>Thamnophilidae</taxon>
        <taxon>Willisornis</taxon>
    </lineage>
</organism>
<sequence>MQCYRLGDKWLPSRKGPGGGGEQQLNLNQQCAQIAKKANGILACTKYSLTSRTRVVIVLLYSALLSTHLKSCVRFWALHYKKVIRVLDHVQRKAKELLKGLEHKSYGEQPRELGLFGLEKRRLRETLSFSSTP</sequence>
<comment type="caution">
    <text evidence="1">The sequence shown here is derived from an EMBL/GenBank/DDBJ whole genome shotgun (WGS) entry which is preliminary data.</text>
</comment>
<evidence type="ECO:0000313" key="2">
    <source>
        <dbReference type="Proteomes" id="UP001145742"/>
    </source>
</evidence>
<dbReference type="Proteomes" id="UP001145742">
    <property type="component" value="Unassembled WGS sequence"/>
</dbReference>
<name>A0ABQ9DCM8_9PASS</name>
<gene>
    <name evidence="1" type="ORF">WISP_73985</name>
</gene>
<reference evidence="1" key="1">
    <citation type="submission" date="2019-10" db="EMBL/GenBank/DDBJ databases">
        <authorList>
            <person name="Soares A.E.R."/>
            <person name="Aleixo A."/>
            <person name="Schneider P."/>
            <person name="Miyaki C.Y."/>
            <person name="Schneider M.P."/>
            <person name="Mello C."/>
            <person name="Vasconcelos A.T.R."/>
        </authorList>
    </citation>
    <scope>NUCLEOTIDE SEQUENCE</scope>
    <source>
        <tissue evidence="1">Muscle</tissue>
    </source>
</reference>
<dbReference type="EMBL" id="WHWB01033861">
    <property type="protein sequence ID" value="KAJ7416107.1"/>
    <property type="molecule type" value="Genomic_DNA"/>
</dbReference>
<dbReference type="PANTHER" id="PTHR33332">
    <property type="entry name" value="REVERSE TRANSCRIPTASE DOMAIN-CONTAINING PROTEIN"/>
    <property type="match status" value="1"/>
</dbReference>